<gene>
    <name evidence="2" type="ORF">XA68_12708</name>
</gene>
<feature type="compositionally biased region" description="Basic residues" evidence="1">
    <location>
        <begin position="1"/>
        <end position="11"/>
    </location>
</feature>
<feature type="compositionally biased region" description="Acidic residues" evidence="1">
    <location>
        <begin position="480"/>
        <end position="497"/>
    </location>
</feature>
<feature type="compositionally biased region" description="Polar residues" evidence="1">
    <location>
        <begin position="351"/>
        <end position="373"/>
    </location>
</feature>
<feature type="compositionally biased region" description="Polar residues" evidence="1">
    <location>
        <begin position="219"/>
        <end position="237"/>
    </location>
</feature>
<reference evidence="2 3" key="1">
    <citation type="journal article" date="2015" name="BMC Genomics">
        <title>Gene expression during zombie ant biting behavior reflects the complexity underlying fungal parasitic behavioral manipulation.</title>
        <authorList>
            <person name="de Bekker C."/>
            <person name="Ohm R.A."/>
            <person name="Loreto R.G."/>
            <person name="Sebastian A."/>
            <person name="Albert I."/>
            <person name="Merrow M."/>
            <person name="Brachmann A."/>
            <person name="Hughes D.P."/>
        </authorList>
    </citation>
    <scope>NUCLEOTIDE SEQUENCE [LARGE SCALE GENOMIC DNA]</scope>
    <source>
        <strain evidence="2 3">SC16a</strain>
    </source>
</reference>
<reference evidence="2 3" key="2">
    <citation type="journal article" date="2017" name="Sci. Rep.">
        <title>Ant-infecting Ophiocordyceps genomes reveal a high diversity of potential behavioral manipulation genes and a possible major role for enterotoxins.</title>
        <authorList>
            <person name="de Bekker C."/>
            <person name="Ohm R.A."/>
            <person name="Evans H.C."/>
            <person name="Brachmann A."/>
            <person name="Hughes D.P."/>
        </authorList>
    </citation>
    <scope>NUCLEOTIDE SEQUENCE [LARGE SCALE GENOMIC DNA]</scope>
    <source>
        <strain evidence="2 3">SC16a</strain>
    </source>
</reference>
<name>A0A2A9PN30_OPHUN</name>
<feature type="compositionally biased region" description="Low complexity" evidence="1">
    <location>
        <begin position="311"/>
        <end position="332"/>
    </location>
</feature>
<dbReference type="Proteomes" id="UP000037136">
    <property type="component" value="Unassembled WGS sequence"/>
</dbReference>
<feature type="compositionally biased region" description="Basic and acidic residues" evidence="1">
    <location>
        <begin position="469"/>
        <end position="479"/>
    </location>
</feature>
<dbReference type="AlphaFoldDB" id="A0A2A9PN30"/>
<accession>A0A2A9PN30</accession>
<dbReference type="EMBL" id="LAZP02000022">
    <property type="protein sequence ID" value="PFH62634.1"/>
    <property type="molecule type" value="Genomic_DNA"/>
</dbReference>
<proteinExistence type="predicted"/>
<sequence>MPPTPRRRSARLAKTPKATTATVEKELASVAEEEGDEKTPSRSGAKPTPKTLLSTPQSSSIKPSHDEMHPSKARPVAGEPSSGLRLGFSDIPSDRAGVSATPSKVMAKGGVPSSPFSFRFTRDAADTQLSSDARRMMDEIRGQAVKIKADLVAQKERDGAQPTSLGGRVFAKLKGRGRFSAAHTAEFDKMESIEGHASAWRAQNGRFTPATSGLKHSPSKTTLDGSHNSGLKSTPSRTRLVDASDLQPQRSLKRTSSVANLDYGGSDPHGKIFSTVKPSSSVKRMKQRPQDDSSNGRPVSRDASALPRPVSSHGSGSTLSRSRSGGLARLMSPTKASLGHSADPRKPVGSLTPSPSKTSLRGLSKSASTTKLPSSKAADSERRLLSPGRFQKVKSILRGQGLDLSSDGSKSAIPQPAAQSSQTPAPVLWIDKPLPAIPMTTPRRKLAKRVDFTPETKAALSQRTPSPLKSERPPLREIEIEHDDFDDDDDDDDDDNDLGGPDSKGNCLYPDLSPLRRLVGTGPAGDARGTFTFRSDRQCKFEDARGTKAKSSIRRVRDSTLPVTDMPGGFPAPPSPSCHPNKENAAPSQTGLLPGTAHGMHNKKRHRAKSDEEDADEEAAARAMKKRKNEHVPEGQALLAPRLVGKSAPGGNKRVDRFGKSATPGKKGVVLSKSRLNMLARPKNRG</sequence>
<evidence type="ECO:0000256" key="1">
    <source>
        <dbReference type="SAM" id="MobiDB-lite"/>
    </source>
</evidence>
<feature type="compositionally biased region" description="Basic and acidic residues" evidence="1">
    <location>
        <begin position="534"/>
        <end position="546"/>
    </location>
</feature>
<evidence type="ECO:0000313" key="3">
    <source>
        <dbReference type="Proteomes" id="UP000037136"/>
    </source>
</evidence>
<feature type="compositionally biased region" description="Polar residues" evidence="1">
    <location>
        <begin position="51"/>
        <end position="62"/>
    </location>
</feature>
<protein>
    <submittedName>
        <fullName evidence="2">Uncharacterized protein</fullName>
    </submittedName>
</protein>
<feature type="region of interest" description="Disordered" evidence="1">
    <location>
        <begin position="1"/>
        <end position="113"/>
    </location>
</feature>
<dbReference type="STRING" id="268505.A0A2A9PN30"/>
<evidence type="ECO:0000313" key="2">
    <source>
        <dbReference type="EMBL" id="PFH62634.1"/>
    </source>
</evidence>
<feature type="compositionally biased region" description="Polar residues" evidence="1">
    <location>
        <begin position="246"/>
        <end position="259"/>
    </location>
</feature>
<dbReference type="OrthoDB" id="5204833at2759"/>
<feature type="region of interest" description="Disordered" evidence="1">
    <location>
        <begin position="200"/>
        <end position="686"/>
    </location>
</feature>
<keyword evidence="3" id="KW-1185">Reference proteome</keyword>
<organism evidence="2 3">
    <name type="scientific">Ophiocordyceps unilateralis</name>
    <name type="common">Zombie-ant fungus</name>
    <name type="synonym">Torrubia unilateralis</name>
    <dbReference type="NCBI Taxonomy" id="268505"/>
    <lineage>
        <taxon>Eukaryota</taxon>
        <taxon>Fungi</taxon>
        <taxon>Dikarya</taxon>
        <taxon>Ascomycota</taxon>
        <taxon>Pezizomycotina</taxon>
        <taxon>Sordariomycetes</taxon>
        <taxon>Hypocreomycetidae</taxon>
        <taxon>Hypocreales</taxon>
        <taxon>Ophiocordycipitaceae</taxon>
        <taxon>Ophiocordyceps</taxon>
    </lineage>
</organism>
<comment type="caution">
    <text evidence="2">The sequence shown here is derived from an EMBL/GenBank/DDBJ whole genome shotgun (WGS) entry which is preliminary data.</text>
</comment>